<evidence type="ECO:0000256" key="1">
    <source>
        <dbReference type="ARBA" id="ARBA00006445"/>
    </source>
</evidence>
<dbReference type="PROSITE" id="PS50294">
    <property type="entry name" value="WD_REPEATS_REGION"/>
    <property type="match status" value="2"/>
</dbReference>
<dbReference type="InterPro" id="IPR001680">
    <property type="entry name" value="WD40_rpt"/>
</dbReference>
<accession>A0A8T2KKU0</accession>
<dbReference type="GO" id="GO:0010997">
    <property type="term" value="F:anaphase-promoting complex binding"/>
    <property type="evidence" value="ECO:0007669"/>
    <property type="project" value="InterPro"/>
</dbReference>
<protein>
    <recommendedName>
        <fullName evidence="6">CDC20/Fizzy WD40 domain-containing protein</fullName>
    </recommendedName>
</protein>
<feature type="domain" description="CDC20/Fizzy WD40" evidence="6">
    <location>
        <begin position="220"/>
        <end position="512"/>
    </location>
</feature>
<keyword evidence="2 4" id="KW-0853">WD repeat</keyword>
<evidence type="ECO:0000313" key="8">
    <source>
        <dbReference type="Proteomes" id="UP000812440"/>
    </source>
</evidence>
<reference evidence="7" key="1">
    <citation type="thesis" date="2020" institute="ProQuest LLC" country="789 East Eisenhower Parkway, Ann Arbor, MI, USA">
        <title>Comparative Genomics and Chromosome Evolution.</title>
        <authorList>
            <person name="Mudd A.B."/>
        </authorList>
    </citation>
    <scope>NUCLEOTIDE SEQUENCE</scope>
    <source>
        <strain evidence="7">Female2</strain>
        <tissue evidence="7">Blood</tissue>
    </source>
</reference>
<dbReference type="PANTHER" id="PTHR19918">
    <property type="entry name" value="CELL DIVISION CYCLE 20 CDC20 FIZZY -RELATED"/>
    <property type="match status" value="1"/>
</dbReference>
<comment type="similarity">
    <text evidence="1">Belongs to the WD repeat CDC20/Fizzy family.</text>
</comment>
<dbReference type="Pfam" id="PF24807">
    <property type="entry name" value="WD40_CDC20-Fz"/>
    <property type="match status" value="1"/>
</dbReference>
<dbReference type="Proteomes" id="UP000812440">
    <property type="component" value="Chromosome 1"/>
</dbReference>
<keyword evidence="8" id="KW-1185">Reference proteome</keyword>
<dbReference type="InterPro" id="IPR015943">
    <property type="entry name" value="WD40/YVTN_repeat-like_dom_sf"/>
</dbReference>
<dbReference type="GO" id="GO:1990757">
    <property type="term" value="F:ubiquitin ligase activator activity"/>
    <property type="evidence" value="ECO:0007669"/>
    <property type="project" value="TreeGrafter"/>
</dbReference>
<dbReference type="Gene3D" id="2.130.10.10">
    <property type="entry name" value="YVTN repeat-like/Quinoprotein amine dehydrogenase"/>
    <property type="match status" value="1"/>
</dbReference>
<gene>
    <name evidence="7" type="ORF">GDO86_002412</name>
</gene>
<dbReference type="GO" id="GO:1905786">
    <property type="term" value="P:positive regulation of anaphase-promoting complex-dependent catabolic process"/>
    <property type="evidence" value="ECO:0007669"/>
    <property type="project" value="TreeGrafter"/>
</dbReference>
<feature type="repeat" description="WD" evidence="4">
    <location>
        <begin position="347"/>
        <end position="378"/>
    </location>
</feature>
<evidence type="ECO:0000256" key="2">
    <source>
        <dbReference type="ARBA" id="ARBA00022574"/>
    </source>
</evidence>
<dbReference type="GO" id="GO:0005680">
    <property type="term" value="C:anaphase-promoting complex"/>
    <property type="evidence" value="ECO:0007669"/>
    <property type="project" value="TreeGrafter"/>
</dbReference>
<dbReference type="GO" id="GO:0031145">
    <property type="term" value="P:anaphase-promoting complex-dependent catabolic process"/>
    <property type="evidence" value="ECO:0007669"/>
    <property type="project" value="TreeGrafter"/>
</dbReference>
<feature type="repeat" description="WD" evidence="4">
    <location>
        <begin position="265"/>
        <end position="306"/>
    </location>
</feature>
<dbReference type="SUPFAM" id="SSF50978">
    <property type="entry name" value="WD40 repeat-like"/>
    <property type="match status" value="1"/>
</dbReference>
<comment type="caution">
    <text evidence="7">The sequence shown here is derived from an EMBL/GenBank/DDBJ whole genome shotgun (WGS) entry which is preliminary data.</text>
</comment>
<feature type="region of interest" description="Disordered" evidence="5">
    <location>
        <begin position="35"/>
        <end position="54"/>
    </location>
</feature>
<keyword evidence="3" id="KW-0677">Repeat</keyword>
<name>A0A8T2KKU0_9PIPI</name>
<dbReference type="EMBL" id="JAACNH010000001">
    <property type="protein sequence ID" value="KAG8456624.1"/>
    <property type="molecule type" value="Genomic_DNA"/>
</dbReference>
<feature type="repeat" description="WD" evidence="4">
    <location>
        <begin position="481"/>
        <end position="516"/>
    </location>
</feature>
<evidence type="ECO:0000313" key="7">
    <source>
        <dbReference type="EMBL" id="KAG8456624.1"/>
    </source>
</evidence>
<feature type="compositionally biased region" description="Polar residues" evidence="5">
    <location>
        <begin position="40"/>
        <end position="54"/>
    </location>
</feature>
<evidence type="ECO:0000256" key="3">
    <source>
        <dbReference type="ARBA" id="ARBA00022737"/>
    </source>
</evidence>
<dbReference type="PROSITE" id="PS50082">
    <property type="entry name" value="WD_REPEATS_2"/>
    <property type="match status" value="4"/>
</dbReference>
<feature type="repeat" description="WD" evidence="4">
    <location>
        <begin position="418"/>
        <end position="437"/>
    </location>
</feature>
<dbReference type="AlphaFoldDB" id="A0A8T2KKU0"/>
<evidence type="ECO:0000256" key="4">
    <source>
        <dbReference type="PROSITE-ProRule" id="PRU00221"/>
    </source>
</evidence>
<dbReference type="OrthoDB" id="10263272at2759"/>
<evidence type="ECO:0000256" key="5">
    <source>
        <dbReference type="SAM" id="MobiDB-lite"/>
    </source>
</evidence>
<dbReference type="PANTHER" id="PTHR19918:SF4">
    <property type="entry name" value="CELL DIVISION CYCLE PROTEIN 20 HOMOLOG B"/>
    <property type="match status" value="1"/>
</dbReference>
<sequence length="516" mass="58320">MEWKLEKISSRRVKTEEDMMWESFMDTLGKDIKRSRKYNLQKTNKTPDTGKSSYSRFKRSIARRRACHVPFASSPISTRCRQSHEQSIEQILCTQATDSSSSPSDEHREWTPARMKLLPYPDCEKKIVENFAAAKRSLKLSKKLFSQNRRKFLQEQSFIETLGDHSSEPCNRHDSNIQICEKDACTWKGCQQNRKNKSFVYKVRSNNAGPHCLHPEVQLHISGLHNDYYLNLLDWNLNNLVAIGLKSSTVIFSGESKSVTQRIHLPSPTTYVSSVSWINSGTCLAVGTSNGEVQLWDIETQKRLRNMLGHMSVVGALSWNHNILSSGSRLGHIHHHDVRIAQHHIGTLHHKQGICSLKWSPSGKILASGSSDGNLNIWPCDPGDVNHNTPILNIPHSTAVKAMNWCPWLSETLGVGGGMTDGHIRIWDTNSGKKIQSANTNSQICSLLWLPETKELITGHGPIKNQMTIWQYPSLLKMNDFYGHRGRVLHLAISPDQRKIFSAAGNGTGVIWKYDN</sequence>
<dbReference type="SMART" id="SM00320">
    <property type="entry name" value="WD40"/>
    <property type="match status" value="5"/>
</dbReference>
<dbReference type="InterPro" id="IPR036322">
    <property type="entry name" value="WD40_repeat_dom_sf"/>
</dbReference>
<proteinExistence type="inferred from homology"/>
<evidence type="ECO:0000259" key="6">
    <source>
        <dbReference type="Pfam" id="PF24807"/>
    </source>
</evidence>
<dbReference type="InterPro" id="IPR056150">
    <property type="entry name" value="WD40_CDC20-Fz"/>
</dbReference>
<organism evidence="7 8">
    <name type="scientific">Hymenochirus boettgeri</name>
    <name type="common">Congo dwarf clawed frog</name>
    <dbReference type="NCBI Taxonomy" id="247094"/>
    <lineage>
        <taxon>Eukaryota</taxon>
        <taxon>Metazoa</taxon>
        <taxon>Chordata</taxon>
        <taxon>Craniata</taxon>
        <taxon>Vertebrata</taxon>
        <taxon>Euteleostomi</taxon>
        <taxon>Amphibia</taxon>
        <taxon>Batrachia</taxon>
        <taxon>Anura</taxon>
        <taxon>Pipoidea</taxon>
        <taxon>Pipidae</taxon>
        <taxon>Pipinae</taxon>
        <taxon>Hymenochirus</taxon>
    </lineage>
</organism>
<dbReference type="InterPro" id="IPR033010">
    <property type="entry name" value="Cdc20/Fizzy"/>
</dbReference>